<feature type="transmembrane region" description="Helical" evidence="1">
    <location>
        <begin position="110"/>
        <end position="128"/>
    </location>
</feature>
<sequence length="129" mass="15002">MFFESLLLIILIYLSYQDICHHEFNSVWLSLPLFIGGIFYRTPIFTICAVYILCLIINTLTNEHYIGNGDLDILAILLFYVSFYEFWIICICACSVQLVCHIIITKDILPFVPAITFGYAVILCYYYLN</sequence>
<organism evidence="2 3">
    <name type="scientific">Weissella bombi</name>
    <dbReference type="NCBI Taxonomy" id="1505725"/>
    <lineage>
        <taxon>Bacteria</taxon>
        <taxon>Bacillati</taxon>
        <taxon>Bacillota</taxon>
        <taxon>Bacilli</taxon>
        <taxon>Lactobacillales</taxon>
        <taxon>Lactobacillaceae</taxon>
        <taxon>Weissella</taxon>
    </lineage>
</organism>
<protein>
    <recommendedName>
        <fullName evidence="4">Type IV leader peptidase family protein</fullName>
    </recommendedName>
</protein>
<dbReference type="Proteomes" id="UP000199268">
    <property type="component" value="Unassembled WGS sequence"/>
</dbReference>
<evidence type="ECO:0000313" key="3">
    <source>
        <dbReference type="Proteomes" id="UP000199268"/>
    </source>
</evidence>
<feature type="transmembrane region" description="Helical" evidence="1">
    <location>
        <begin position="33"/>
        <end position="61"/>
    </location>
</feature>
<accession>A0A1C4AW13</accession>
<keyword evidence="1" id="KW-0472">Membrane</keyword>
<keyword evidence="1" id="KW-0812">Transmembrane</keyword>
<gene>
    <name evidence="2" type="ORF">GA0061074_10749</name>
</gene>
<feature type="transmembrane region" description="Helical" evidence="1">
    <location>
        <begin position="73"/>
        <end position="104"/>
    </location>
</feature>
<name>A0A1C4AW13_9LACO</name>
<dbReference type="AlphaFoldDB" id="A0A1C4AW13"/>
<keyword evidence="3" id="KW-1185">Reference proteome</keyword>
<proteinExistence type="predicted"/>
<evidence type="ECO:0008006" key="4">
    <source>
        <dbReference type="Google" id="ProtNLM"/>
    </source>
</evidence>
<dbReference type="EMBL" id="FMAO01000007">
    <property type="protein sequence ID" value="SCB98716.1"/>
    <property type="molecule type" value="Genomic_DNA"/>
</dbReference>
<evidence type="ECO:0000256" key="1">
    <source>
        <dbReference type="SAM" id="Phobius"/>
    </source>
</evidence>
<keyword evidence="1" id="KW-1133">Transmembrane helix</keyword>
<reference evidence="3" key="1">
    <citation type="submission" date="2016-08" db="EMBL/GenBank/DDBJ databases">
        <authorList>
            <person name="Varghese N."/>
            <person name="Submissions Spin"/>
        </authorList>
    </citation>
    <scope>NUCLEOTIDE SEQUENCE [LARGE SCALE GENOMIC DNA]</scope>
    <source>
        <strain evidence="3">R-53094</strain>
    </source>
</reference>
<evidence type="ECO:0000313" key="2">
    <source>
        <dbReference type="EMBL" id="SCB98716.1"/>
    </source>
</evidence>